<evidence type="ECO:0000313" key="3">
    <source>
        <dbReference type="Proteomes" id="UP000027986"/>
    </source>
</evidence>
<dbReference type="GeneID" id="41841509"/>
<dbReference type="RefSeq" id="WP_038568956.1">
    <property type="nucleotide sequence ID" value="NZ_CP008889.1"/>
</dbReference>
<dbReference type="AlphaFoldDB" id="A0A075JGC8"/>
<gene>
    <name evidence="2" type="ORF">HX89_10285</name>
</gene>
<dbReference type="eggNOG" id="ENOG50340DT">
    <property type="taxonomic scope" value="Bacteria"/>
</dbReference>
<dbReference type="OrthoDB" id="3721973at2"/>
<dbReference type="KEGG" id="dni:HX89_10285"/>
<feature type="region of interest" description="Disordered" evidence="1">
    <location>
        <begin position="1"/>
        <end position="22"/>
    </location>
</feature>
<accession>A0A075JGC8</accession>
<dbReference type="EMBL" id="CP008889">
    <property type="protein sequence ID" value="AIF41266.1"/>
    <property type="molecule type" value="Genomic_DNA"/>
</dbReference>
<evidence type="ECO:0000256" key="1">
    <source>
        <dbReference type="SAM" id="MobiDB-lite"/>
    </source>
</evidence>
<name>A0A075JGC8_9MICO</name>
<proteinExistence type="predicted"/>
<keyword evidence="3" id="KW-1185">Reference proteome</keyword>
<protein>
    <submittedName>
        <fullName evidence="2">Uncharacterized protein</fullName>
    </submittedName>
</protein>
<sequence length="367" mass="38939">MGAATSLRRRLTRSSGRPASLDAQGTRGIHVAITGVKNRSHLVYIASYVRTLVDGVTPIRVSFVAAPAFLASAAVTVDDARELLPQGGSVTVEDGMPGWRFDDAARCLYVAVGAPGLKAVARLRRANPTRRIDVVVTDEGIGSYASRDSRRAALERHGTPAAKAAARTLVTAAIARACTTLRWPTFRSVGSSWEVLPAVAAEFGRELGDARPGSDASAVILTQPVVDLGWCSPEAYLAYVRRLADAAAAAGLRPLVRPHPAEDRARYAEFDIMLSRGTAELDPDVVRASLALGGPSTALINLSAMVGMPVVWVSEPSVAHLDTDVSPEQAGIFEAFLGERVPLDEVEREVSAVVSRGLEERGSDGRR</sequence>
<organism evidence="2 3">
    <name type="scientific">Dermacoccus nishinomiyaensis</name>
    <dbReference type="NCBI Taxonomy" id="1274"/>
    <lineage>
        <taxon>Bacteria</taxon>
        <taxon>Bacillati</taxon>
        <taxon>Actinomycetota</taxon>
        <taxon>Actinomycetes</taxon>
        <taxon>Micrococcales</taxon>
        <taxon>Dermacoccaceae</taxon>
        <taxon>Dermacoccus</taxon>
    </lineage>
</organism>
<reference evidence="2 3" key="1">
    <citation type="submission" date="2014-07" db="EMBL/GenBank/DDBJ databases">
        <title>Genome Sequencing of Dermacoccus nishinomiyaensis.</title>
        <authorList>
            <person name="Hong K.W."/>
            <person name="Chan K.G."/>
        </authorList>
    </citation>
    <scope>NUCLEOTIDE SEQUENCE [LARGE SCALE GENOMIC DNA]</scope>
    <source>
        <strain evidence="2 3">M25</strain>
    </source>
</reference>
<evidence type="ECO:0000313" key="2">
    <source>
        <dbReference type="EMBL" id="AIF41266.1"/>
    </source>
</evidence>
<dbReference type="HOGENOM" id="CLU_753821_0_0_11"/>
<dbReference type="Proteomes" id="UP000027986">
    <property type="component" value="Chromosome"/>
</dbReference>